<feature type="region of interest" description="Disordered" evidence="1">
    <location>
        <begin position="66"/>
        <end position="86"/>
    </location>
</feature>
<protein>
    <submittedName>
        <fullName evidence="3">Uncharacterized protein</fullName>
    </submittedName>
</protein>
<feature type="compositionally biased region" description="Basic and acidic residues" evidence="1">
    <location>
        <begin position="67"/>
        <end position="86"/>
    </location>
</feature>
<feature type="compositionally biased region" description="Basic and acidic residues" evidence="1">
    <location>
        <begin position="143"/>
        <end position="154"/>
    </location>
</feature>
<feature type="region of interest" description="Disordered" evidence="1">
    <location>
        <begin position="143"/>
        <end position="168"/>
    </location>
</feature>
<dbReference type="EMBL" id="JAFCIX010000431">
    <property type="protein sequence ID" value="KAH6590613.1"/>
    <property type="molecule type" value="Genomic_DNA"/>
</dbReference>
<evidence type="ECO:0000256" key="2">
    <source>
        <dbReference type="SAM" id="SignalP"/>
    </source>
</evidence>
<evidence type="ECO:0000313" key="4">
    <source>
        <dbReference type="Proteomes" id="UP001648503"/>
    </source>
</evidence>
<proteinExistence type="predicted"/>
<organism evidence="3 4">
    <name type="scientific">Batrachochytrium salamandrivorans</name>
    <dbReference type="NCBI Taxonomy" id="1357716"/>
    <lineage>
        <taxon>Eukaryota</taxon>
        <taxon>Fungi</taxon>
        <taxon>Fungi incertae sedis</taxon>
        <taxon>Chytridiomycota</taxon>
        <taxon>Chytridiomycota incertae sedis</taxon>
        <taxon>Chytridiomycetes</taxon>
        <taxon>Rhizophydiales</taxon>
        <taxon>Rhizophydiales incertae sedis</taxon>
        <taxon>Batrachochytrium</taxon>
    </lineage>
</organism>
<keyword evidence="2" id="KW-0732">Signal</keyword>
<dbReference type="Proteomes" id="UP001648503">
    <property type="component" value="Unassembled WGS sequence"/>
</dbReference>
<evidence type="ECO:0000256" key="1">
    <source>
        <dbReference type="SAM" id="MobiDB-lite"/>
    </source>
</evidence>
<evidence type="ECO:0000313" key="3">
    <source>
        <dbReference type="EMBL" id="KAH6590613.1"/>
    </source>
</evidence>
<name>A0ABQ8F4R9_9FUNG</name>
<accession>A0ABQ8F4R9</accession>
<feature type="chain" id="PRO_5047129117" evidence="2">
    <location>
        <begin position="19"/>
        <end position="314"/>
    </location>
</feature>
<keyword evidence="4" id="KW-1185">Reference proteome</keyword>
<gene>
    <name evidence="3" type="ORF">BASA50_009262</name>
</gene>
<sequence length="314" mass="35559">MKLISLAVISFLAIGVSAYPGLGTSAADDAQQPDQKLIQDKLQELTTIEQEQEKLVLELGGLEEVEEKERETRSKMEDAEKELKDDSLSKVDRTNLEKLHVDAEKDWKKSNAALMVKQKQFKEAKEKHDGIKMKICILKENQKRQTKQDVKDHNPIGASPGSSSPGQILEKQTNEAFQEVDDLLDVDDYILHGIFRLADVVKRVKEPKKLELTQTWEKIVESRNKLMGEVYSAKSQSIHTRELQADFGWQSLSSWIGGKLRASWQEIKLREIFVNGGLFKAPMVEIGGEGRDITDSICVHASWISRCEPMILET</sequence>
<comment type="caution">
    <text evidence="3">The sequence shown here is derived from an EMBL/GenBank/DDBJ whole genome shotgun (WGS) entry which is preliminary data.</text>
</comment>
<feature type="signal peptide" evidence="2">
    <location>
        <begin position="1"/>
        <end position="18"/>
    </location>
</feature>
<reference evidence="3 4" key="1">
    <citation type="submission" date="2021-02" db="EMBL/GenBank/DDBJ databases">
        <title>Variation within the Batrachochytrium salamandrivorans European outbreak.</title>
        <authorList>
            <person name="Kelly M."/>
            <person name="Pasmans F."/>
            <person name="Shea T.P."/>
            <person name="Munoz J.F."/>
            <person name="Carranza S."/>
            <person name="Cuomo C.A."/>
            <person name="Martel A."/>
        </authorList>
    </citation>
    <scope>NUCLEOTIDE SEQUENCE [LARGE SCALE GENOMIC DNA]</scope>
    <source>
        <strain evidence="3 4">AMFP18/2</strain>
    </source>
</reference>